<name>A0A9N9I8G7_9GLOM</name>
<dbReference type="Proteomes" id="UP000789570">
    <property type="component" value="Unassembled WGS sequence"/>
</dbReference>
<organism evidence="1 2">
    <name type="scientific">Funneliformis caledonium</name>
    <dbReference type="NCBI Taxonomy" id="1117310"/>
    <lineage>
        <taxon>Eukaryota</taxon>
        <taxon>Fungi</taxon>
        <taxon>Fungi incertae sedis</taxon>
        <taxon>Mucoromycota</taxon>
        <taxon>Glomeromycotina</taxon>
        <taxon>Glomeromycetes</taxon>
        <taxon>Glomerales</taxon>
        <taxon>Glomeraceae</taxon>
        <taxon>Funneliformis</taxon>
    </lineage>
</organism>
<evidence type="ECO:0000313" key="1">
    <source>
        <dbReference type="EMBL" id="CAG8725405.1"/>
    </source>
</evidence>
<comment type="caution">
    <text evidence="1">The sequence shown here is derived from an EMBL/GenBank/DDBJ whole genome shotgun (WGS) entry which is preliminary data.</text>
</comment>
<reference evidence="1" key="1">
    <citation type="submission" date="2021-06" db="EMBL/GenBank/DDBJ databases">
        <authorList>
            <person name="Kallberg Y."/>
            <person name="Tangrot J."/>
            <person name="Rosling A."/>
        </authorList>
    </citation>
    <scope>NUCLEOTIDE SEQUENCE</scope>
    <source>
        <strain evidence="1">UK204</strain>
    </source>
</reference>
<dbReference type="OrthoDB" id="10482140at2759"/>
<sequence length="114" mass="13075">MTTVGLDPLFAVPKRSTYSHNYSQAGCLTLQLSCCDLSARHRTKYKDINIFWQQVENEILIDHAETKIAYKIIHRSAGLVDTALINVKGKLQNWKCASVDEERFLKINKFMMPT</sequence>
<feature type="non-terminal residue" evidence="1">
    <location>
        <position position="1"/>
    </location>
</feature>
<keyword evidence="2" id="KW-1185">Reference proteome</keyword>
<dbReference type="EMBL" id="CAJVPQ010011057">
    <property type="protein sequence ID" value="CAG8725405.1"/>
    <property type="molecule type" value="Genomic_DNA"/>
</dbReference>
<accession>A0A9N9I8G7</accession>
<dbReference type="AlphaFoldDB" id="A0A9N9I8G7"/>
<proteinExistence type="predicted"/>
<evidence type="ECO:0000313" key="2">
    <source>
        <dbReference type="Proteomes" id="UP000789570"/>
    </source>
</evidence>
<protein>
    <submittedName>
        <fullName evidence="1">8980_t:CDS:1</fullName>
    </submittedName>
</protein>
<gene>
    <name evidence="1" type="ORF">FCALED_LOCUS14632</name>
</gene>